<dbReference type="Gene3D" id="3.60.10.10">
    <property type="entry name" value="Endonuclease/exonuclease/phosphatase"/>
    <property type="match status" value="1"/>
</dbReference>
<accession>A0A381XQB9</accession>
<gene>
    <name evidence="1" type="ORF">METZ01_LOCUS119241</name>
</gene>
<sequence length="52" mass="6179">MVPTRLSIVTYNIWNTTRWGVREPALRQFVKLFNPDLLCLQELREETQACLD</sequence>
<evidence type="ECO:0000313" key="1">
    <source>
        <dbReference type="EMBL" id="SVA66387.1"/>
    </source>
</evidence>
<dbReference type="EMBL" id="UINC01015834">
    <property type="protein sequence ID" value="SVA66387.1"/>
    <property type="molecule type" value="Genomic_DNA"/>
</dbReference>
<name>A0A381XQB9_9ZZZZ</name>
<feature type="non-terminal residue" evidence="1">
    <location>
        <position position="1"/>
    </location>
</feature>
<dbReference type="AlphaFoldDB" id="A0A381XQB9"/>
<reference evidence="1" key="1">
    <citation type="submission" date="2018-05" db="EMBL/GenBank/DDBJ databases">
        <authorList>
            <person name="Lanie J.A."/>
            <person name="Ng W.-L."/>
            <person name="Kazmierczak K.M."/>
            <person name="Andrzejewski T.M."/>
            <person name="Davidsen T.M."/>
            <person name="Wayne K.J."/>
            <person name="Tettelin H."/>
            <person name="Glass J.I."/>
            <person name="Rusch D."/>
            <person name="Podicherti R."/>
            <person name="Tsui H.-C.T."/>
            <person name="Winkler M.E."/>
        </authorList>
    </citation>
    <scope>NUCLEOTIDE SEQUENCE</scope>
</reference>
<dbReference type="InterPro" id="IPR036691">
    <property type="entry name" value="Endo/exonu/phosph_ase_sf"/>
</dbReference>
<dbReference type="SUPFAM" id="SSF56219">
    <property type="entry name" value="DNase I-like"/>
    <property type="match status" value="1"/>
</dbReference>
<evidence type="ECO:0008006" key="2">
    <source>
        <dbReference type="Google" id="ProtNLM"/>
    </source>
</evidence>
<proteinExistence type="predicted"/>
<protein>
    <recommendedName>
        <fullName evidence="2">Endonuclease/exonuclease/phosphatase domain-containing protein</fullName>
    </recommendedName>
</protein>
<organism evidence="1">
    <name type="scientific">marine metagenome</name>
    <dbReference type="NCBI Taxonomy" id="408172"/>
    <lineage>
        <taxon>unclassified sequences</taxon>
        <taxon>metagenomes</taxon>
        <taxon>ecological metagenomes</taxon>
    </lineage>
</organism>
<feature type="non-terminal residue" evidence="1">
    <location>
        <position position="52"/>
    </location>
</feature>